<sequence>MKTKYRGFEIDVSREKCLGGWSTLYYSVYTPTGYELVCGFEDSDEKVGNMVKQMKEVVDDYIKNPQNYEEE</sequence>
<dbReference type="EMBL" id="CP070969">
    <property type="protein sequence ID" value="QSF43416.1"/>
    <property type="molecule type" value="Genomic_DNA"/>
</dbReference>
<keyword evidence="2" id="KW-1185">Reference proteome</keyword>
<organism evidence="1 2">
    <name type="scientific">Paenibacillus tianjinensis</name>
    <dbReference type="NCBI Taxonomy" id="2810347"/>
    <lineage>
        <taxon>Bacteria</taxon>
        <taxon>Bacillati</taxon>
        <taxon>Bacillota</taxon>
        <taxon>Bacilli</taxon>
        <taxon>Bacillales</taxon>
        <taxon>Paenibacillaceae</taxon>
        <taxon>Paenibacillus</taxon>
    </lineage>
</organism>
<gene>
    <name evidence="1" type="ORF">JRJ22_19320</name>
</gene>
<dbReference type="Proteomes" id="UP000663452">
    <property type="component" value="Chromosome"/>
</dbReference>
<proteinExistence type="predicted"/>
<name>A0ABX7L6N6_9BACL</name>
<accession>A0ABX7L6N6</accession>
<dbReference type="RefSeq" id="WP_206101049.1">
    <property type="nucleotide sequence ID" value="NZ_CP070969.1"/>
</dbReference>
<protein>
    <submittedName>
        <fullName evidence="1">Uncharacterized protein</fullName>
    </submittedName>
</protein>
<reference evidence="1 2" key="1">
    <citation type="submission" date="2021-02" db="EMBL/GenBank/DDBJ databases">
        <title>Paenibacillus tianjinensis sp. nov.</title>
        <authorList>
            <person name="Liu H."/>
        </authorList>
    </citation>
    <scope>NUCLEOTIDE SEQUENCE [LARGE SCALE GENOMIC DNA]</scope>
    <source>
        <strain evidence="1 2">TB2019</strain>
    </source>
</reference>
<evidence type="ECO:0000313" key="1">
    <source>
        <dbReference type="EMBL" id="QSF43416.1"/>
    </source>
</evidence>
<evidence type="ECO:0000313" key="2">
    <source>
        <dbReference type="Proteomes" id="UP000663452"/>
    </source>
</evidence>